<sequence>MADTDLPSRNRKRAASPEVDHPRKSHKRDHEGGIMEEGTPRTSIPKSLKRKPSESNIVARELNPAKRIKADGNQASLSPVAAAPGTIVEAAPASMRPPASLLTIEPEVRLEILRHLLLLERNQVVTCKPSYLSEVDFDVLAKHPYAVQDRFTPGQWHSAVTKDYFLQSGLQREFHYRPQLQILRVCKRLKEEGEDVFHNENHYISVHGAPDDLINKLRRLGVCPQRWRGACERLMPQIVLTIDFRPTQPGSRPDRLLFPPSNLRRLSLALYSSNLFEAPNMTESQRMHIRIYPSIHLLKAFRQKELAGVKDLLQNDLVDWIGTECTGCLANGIQTLSQSDRSVGEASSSTLARYPSVEKMSLHMRQMRDDFEKAYALHLSQGLPAAMQDYLDLRDRIWFVARNCPNLATPSLCKPVTVEWRLLCMLSWILFHIASVPSIMTSRHWRVLFAQRALTLPSYVPRTEWKVRVHLLTAGILRSFRDLQYSRFHHLARAGSLLESGDARPWNQVLRGLTTVKFDRTLDESGWEMIRAELQKGLKKEMEKQYGKAMVIPHSSLDDELMGAMVHATPSEA</sequence>
<evidence type="ECO:0000256" key="1">
    <source>
        <dbReference type="SAM" id="MobiDB-lite"/>
    </source>
</evidence>
<evidence type="ECO:0000313" key="2">
    <source>
        <dbReference type="EMBL" id="OCT45329.1"/>
    </source>
</evidence>
<dbReference type="AlphaFoldDB" id="A0A1C1CA29"/>
<feature type="compositionally biased region" description="Basic and acidic residues" evidence="1">
    <location>
        <begin position="18"/>
        <end position="33"/>
    </location>
</feature>
<dbReference type="VEuPathDB" id="FungiDB:CLCR_05711"/>
<organism evidence="2 3">
    <name type="scientific">Cladophialophora carrionii</name>
    <dbReference type="NCBI Taxonomy" id="86049"/>
    <lineage>
        <taxon>Eukaryota</taxon>
        <taxon>Fungi</taxon>
        <taxon>Dikarya</taxon>
        <taxon>Ascomycota</taxon>
        <taxon>Pezizomycotina</taxon>
        <taxon>Eurotiomycetes</taxon>
        <taxon>Chaetothyriomycetidae</taxon>
        <taxon>Chaetothyriales</taxon>
        <taxon>Herpotrichiellaceae</taxon>
        <taxon>Cladophialophora</taxon>
    </lineage>
</organism>
<reference evidence="3" key="1">
    <citation type="submission" date="2015-07" db="EMBL/GenBank/DDBJ databases">
        <authorList>
            <person name="Teixeira M.M."/>
            <person name="Souza R.C."/>
            <person name="Almeida L.G."/>
            <person name="Vicente V.A."/>
            <person name="de Hoog S."/>
            <person name="Bocca A.L."/>
            <person name="de Almeida S.R."/>
            <person name="Vasconcelos A.T."/>
            <person name="Felipe M.S."/>
        </authorList>
    </citation>
    <scope>NUCLEOTIDE SEQUENCE [LARGE SCALE GENOMIC DNA]</scope>
    <source>
        <strain evidence="3">KSF</strain>
    </source>
</reference>
<dbReference type="EMBL" id="LGRB01000020">
    <property type="protein sequence ID" value="OCT45329.1"/>
    <property type="molecule type" value="Genomic_DNA"/>
</dbReference>
<feature type="region of interest" description="Disordered" evidence="1">
    <location>
        <begin position="1"/>
        <end position="55"/>
    </location>
</feature>
<dbReference type="OrthoDB" id="10417736at2759"/>
<protein>
    <submittedName>
        <fullName evidence="2">Uncharacterized protein</fullName>
    </submittedName>
</protein>
<evidence type="ECO:0000313" key="3">
    <source>
        <dbReference type="Proteomes" id="UP000094526"/>
    </source>
</evidence>
<keyword evidence="3" id="KW-1185">Reference proteome</keyword>
<name>A0A1C1CA29_9EURO</name>
<gene>
    <name evidence="2" type="ORF">CLCR_05711</name>
</gene>
<dbReference type="Proteomes" id="UP000094526">
    <property type="component" value="Unassembled WGS sequence"/>
</dbReference>
<proteinExistence type="predicted"/>
<comment type="caution">
    <text evidence="2">The sequence shown here is derived from an EMBL/GenBank/DDBJ whole genome shotgun (WGS) entry which is preliminary data.</text>
</comment>
<accession>A0A1C1CA29</accession>